<gene>
    <name evidence="12" type="primary">ccmA</name>
    <name evidence="12" type="ORF">Y036_6109</name>
</gene>
<name>A0AA40JIV7_BURPE</name>
<dbReference type="AlphaFoldDB" id="A0AA40JIV7"/>
<dbReference type="GO" id="GO:0016887">
    <property type="term" value="F:ATP hydrolysis activity"/>
    <property type="evidence" value="ECO:0007669"/>
    <property type="project" value="InterPro"/>
</dbReference>
<evidence type="ECO:0000256" key="10">
    <source>
        <dbReference type="ARBA" id="ARBA00023136"/>
    </source>
</evidence>
<dbReference type="KEGG" id="but:X994_6544"/>
<keyword evidence="5" id="KW-0762">Sugar transport</keyword>
<dbReference type="Gene3D" id="3.40.50.300">
    <property type="entry name" value="P-loop containing nucleotide triphosphate hydrolases"/>
    <property type="match status" value="2"/>
</dbReference>
<proteinExistence type="predicted"/>
<dbReference type="GO" id="GO:0005524">
    <property type="term" value="F:ATP binding"/>
    <property type="evidence" value="ECO:0007669"/>
    <property type="project" value="UniProtKB-KW"/>
</dbReference>
<evidence type="ECO:0000256" key="8">
    <source>
        <dbReference type="ARBA" id="ARBA00022840"/>
    </source>
</evidence>
<accession>A0AA40JIV7</accession>
<dbReference type="PROSITE" id="PS50893">
    <property type="entry name" value="ABC_TRANSPORTER_2"/>
    <property type="match status" value="2"/>
</dbReference>
<keyword evidence="3" id="KW-1003">Cell membrane</keyword>
<comment type="caution">
    <text evidence="12">The sequence shown here is derived from an EMBL/GenBank/DDBJ whole genome shotgun (WGS) entry which is preliminary data.</text>
</comment>
<evidence type="ECO:0000256" key="5">
    <source>
        <dbReference type="ARBA" id="ARBA00022597"/>
    </source>
</evidence>
<dbReference type="EC" id="3.6.3.41" evidence="12"/>
<reference evidence="12 13" key="1">
    <citation type="submission" date="2014-08" db="EMBL/GenBank/DDBJ databases">
        <authorList>
            <person name="Bunnell A."/>
            <person name="Chain P.S."/>
            <person name="Chertkov O."/>
            <person name="Currie B.J."/>
            <person name="Daligault H.E."/>
            <person name="Davenport K.W."/>
            <person name="Davis C."/>
            <person name="Gleasner C.D."/>
            <person name="Johnson S.L."/>
            <person name="Kaestli M."/>
            <person name="Koren S."/>
            <person name="Kunde Y.A."/>
            <person name="Mayo M."/>
            <person name="McMurry K.K."/>
            <person name="Price E.P."/>
            <person name="Reitenga K.G."/>
            <person name="Robison R."/>
            <person name="Rosovitz M.J."/>
            <person name="Sarovich D.S."/>
            <person name="Teshima H."/>
        </authorList>
    </citation>
    <scope>NUCLEOTIDE SEQUENCE [LARGE SCALE GENOMIC DNA]</scope>
    <source>
        <strain evidence="12 13">MSHR44</strain>
    </source>
</reference>
<evidence type="ECO:0000313" key="12">
    <source>
        <dbReference type="EMBL" id="KGX17088.1"/>
    </source>
</evidence>
<dbReference type="FunFam" id="3.40.50.300:FF:000127">
    <property type="entry name" value="Ribose import ATP-binding protein RbsA"/>
    <property type="match status" value="1"/>
</dbReference>
<dbReference type="InterPro" id="IPR003593">
    <property type="entry name" value="AAA+_ATPase"/>
</dbReference>
<keyword evidence="4" id="KW-0997">Cell inner membrane</keyword>
<keyword evidence="10" id="KW-0472">Membrane</keyword>
<keyword evidence="12" id="KW-0378">Hydrolase</keyword>
<dbReference type="InterPro" id="IPR017871">
    <property type="entry name" value="ABC_transporter-like_CS"/>
</dbReference>
<dbReference type="PANTHER" id="PTHR43790:SF9">
    <property type="entry name" value="GALACTOFURANOSE TRANSPORTER ATP-BINDING PROTEIN YTFR"/>
    <property type="match status" value="1"/>
</dbReference>
<dbReference type="EMBL" id="JQIM01000007">
    <property type="protein sequence ID" value="KGX17088.1"/>
    <property type="molecule type" value="Genomic_DNA"/>
</dbReference>
<evidence type="ECO:0000256" key="1">
    <source>
        <dbReference type="ARBA" id="ARBA00004202"/>
    </source>
</evidence>
<dbReference type="CDD" id="cd03216">
    <property type="entry name" value="ABC_Carb_Monos_I"/>
    <property type="match status" value="1"/>
</dbReference>
<evidence type="ECO:0000313" key="13">
    <source>
        <dbReference type="Proteomes" id="UP000030475"/>
    </source>
</evidence>
<keyword evidence="6" id="KW-0677">Repeat</keyword>
<dbReference type="Pfam" id="PF00005">
    <property type="entry name" value="ABC_tran"/>
    <property type="match status" value="2"/>
</dbReference>
<evidence type="ECO:0000256" key="6">
    <source>
        <dbReference type="ARBA" id="ARBA00022737"/>
    </source>
</evidence>
<evidence type="ECO:0000256" key="7">
    <source>
        <dbReference type="ARBA" id="ARBA00022741"/>
    </source>
</evidence>
<evidence type="ECO:0000256" key="4">
    <source>
        <dbReference type="ARBA" id="ARBA00022519"/>
    </source>
</evidence>
<keyword evidence="9" id="KW-1278">Translocase</keyword>
<organism evidence="12 13">
    <name type="scientific">Burkholderia pseudomallei</name>
    <name type="common">Pseudomonas pseudomallei</name>
    <dbReference type="NCBI Taxonomy" id="28450"/>
    <lineage>
        <taxon>Bacteria</taxon>
        <taxon>Pseudomonadati</taxon>
        <taxon>Pseudomonadota</taxon>
        <taxon>Betaproteobacteria</taxon>
        <taxon>Burkholderiales</taxon>
        <taxon>Burkholderiaceae</taxon>
        <taxon>Burkholderia</taxon>
        <taxon>pseudomallei group</taxon>
    </lineage>
</organism>
<dbReference type="InterPro" id="IPR050107">
    <property type="entry name" value="ABC_carbohydrate_import_ATPase"/>
</dbReference>
<evidence type="ECO:0000256" key="3">
    <source>
        <dbReference type="ARBA" id="ARBA00022475"/>
    </source>
</evidence>
<dbReference type="GO" id="GO:0005886">
    <property type="term" value="C:plasma membrane"/>
    <property type="evidence" value="ECO:0007669"/>
    <property type="project" value="UniProtKB-SubCell"/>
</dbReference>
<evidence type="ECO:0000259" key="11">
    <source>
        <dbReference type="PROSITE" id="PS50893"/>
    </source>
</evidence>
<dbReference type="InterPro" id="IPR003439">
    <property type="entry name" value="ABC_transporter-like_ATP-bd"/>
</dbReference>
<dbReference type="PANTHER" id="PTHR43790">
    <property type="entry name" value="CARBOHYDRATE TRANSPORT ATP-BINDING PROTEIN MG119-RELATED"/>
    <property type="match status" value="1"/>
</dbReference>
<protein>
    <submittedName>
        <fullName evidence="12">Heme ABC exporter, ATP-binding protein CcmA</fullName>
        <ecNumber evidence="12">3.6.3.41</ecNumber>
    </submittedName>
</protein>
<dbReference type="SMART" id="SM00382">
    <property type="entry name" value="AAA"/>
    <property type="match status" value="2"/>
</dbReference>
<evidence type="ECO:0000256" key="2">
    <source>
        <dbReference type="ARBA" id="ARBA00022448"/>
    </source>
</evidence>
<keyword evidence="2" id="KW-0813">Transport</keyword>
<keyword evidence="7" id="KW-0547">Nucleotide-binding</keyword>
<feature type="domain" description="ABC transporter" evidence="11">
    <location>
        <begin position="272"/>
        <end position="515"/>
    </location>
</feature>
<dbReference type="SUPFAM" id="SSF52540">
    <property type="entry name" value="P-loop containing nucleoside triphosphate hydrolases"/>
    <property type="match status" value="2"/>
</dbReference>
<evidence type="ECO:0000256" key="9">
    <source>
        <dbReference type="ARBA" id="ARBA00022967"/>
    </source>
</evidence>
<dbReference type="Proteomes" id="UP000030475">
    <property type="component" value="Unassembled WGS sequence"/>
</dbReference>
<dbReference type="RefSeq" id="WP_038740736.1">
    <property type="nucleotide sequence ID" value="NZ_CP009155.1"/>
</dbReference>
<sequence length="515" mass="56163">MSQASTCEFAGAEGRSVGQKPVALSLRGLTKRYGSILALNNFSHDFAAGQVHALIGKNGSGKSTFIKLLAGAIQPNEGEIVVSGRSVAFDGPQDALRHGIATVYQELSLIQDLSVAENIYLGRLPTKGGGGRVDWLATFSKARDLLDSMGLDIDPATPVRHLSVGQQQVVEIVKAMSNEPTILLLDEPTSALATSEVDHLFQLIRRLRERGVTMIYISHRLAELEMIADTVTVIRDSRYVGSVSIAEANTKTVLDMMFGETEFARRETPPSTSQDPVLTVEHLSLPPKLRDVSFTLHRGEVLGIAGMLGSGRTELLRAIYGLLPFREGRIGFNGEPVANPTPEKMKALGIGYTSENRKEDGLVQVASVRDNLCLAALSRIARRGRIDRSMEQPYIDANIRDLHIKVSDPDRPVSSLSGGNQQKVVIGNWLNTEPKVLLLDEPSRGIDVAAKQQIFQIIWTQAARGISSIVVSTELEELLEVCDRILVLRDGRIQAELAPSKVDAKALYAECMQKE</sequence>
<dbReference type="InterPro" id="IPR027417">
    <property type="entry name" value="P-loop_NTPase"/>
</dbReference>
<comment type="subcellular location">
    <subcellularLocation>
        <location evidence="1">Cell membrane</location>
        <topology evidence="1">Peripheral membrane protein</topology>
    </subcellularLocation>
</comment>
<dbReference type="PROSITE" id="PS00211">
    <property type="entry name" value="ABC_TRANSPORTER_1"/>
    <property type="match status" value="2"/>
</dbReference>
<keyword evidence="8 12" id="KW-0067">ATP-binding</keyword>
<dbReference type="CDD" id="cd03215">
    <property type="entry name" value="ABC_Carb_Monos_II"/>
    <property type="match status" value="1"/>
</dbReference>
<feature type="domain" description="ABC transporter" evidence="11">
    <location>
        <begin position="24"/>
        <end position="261"/>
    </location>
</feature>